<dbReference type="AlphaFoldDB" id="A0A2P7SFB3"/>
<dbReference type="InterPro" id="IPR055199">
    <property type="entry name" value="Hda_lid"/>
</dbReference>
<dbReference type="OrthoDB" id="7390113at2"/>
<dbReference type="Gene3D" id="3.40.50.300">
    <property type="entry name" value="P-loop containing nucleotide triphosphate hydrolases"/>
    <property type="match status" value="1"/>
</dbReference>
<organism evidence="3 4">
    <name type="scientific">Pseudaminobacter soli</name>
    <name type="common">ex Li et al. 2025</name>
    <dbReference type="NCBI Taxonomy" id="1295366"/>
    <lineage>
        <taxon>Bacteria</taxon>
        <taxon>Pseudomonadati</taxon>
        <taxon>Pseudomonadota</taxon>
        <taxon>Alphaproteobacteria</taxon>
        <taxon>Hyphomicrobiales</taxon>
        <taxon>Phyllobacteriaceae</taxon>
        <taxon>Pseudaminobacter</taxon>
    </lineage>
</organism>
<dbReference type="PANTHER" id="PTHR30050:SF5">
    <property type="entry name" value="DNAA REGULATORY INACTIVATOR HDA"/>
    <property type="match status" value="1"/>
</dbReference>
<name>A0A2P7SFB3_9HYPH</name>
<dbReference type="RefSeq" id="WP_106723628.1">
    <property type="nucleotide sequence ID" value="NZ_PXYL01000004.1"/>
</dbReference>
<dbReference type="Proteomes" id="UP000240653">
    <property type="component" value="Unassembled WGS sequence"/>
</dbReference>
<sequence>MAETETPRQLPLDLGHTPGYSRDDLVESRANEQAVALVDRWPDWPAPVVVLAGPAGSGKSHLATIWRDMSSALPLTASDIEAHLGARDTAQPVLIDDADAGVLDQNGLFHLINQVRGAGSTLLLTARRFPSAWGVTLPDLASRLKAAATIEIDEPDDLLLAGVITKLFADRQIEVDPAVVQYLVRRIERSLSTAIGVVDRLDRAALEQKTRITRALAAEVLNALDEGQAEFDL</sequence>
<dbReference type="PANTHER" id="PTHR30050">
    <property type="entry name" value="CHROMOSOMAL REPLICATION INITIATOR PROTEIN DNAA"/>
    <property type="match status" value="1"/>
</dbReference>
<dbReference type="NCBIfam" id="NF006571">
    <property type="entry name" value="PRK09087.1"/>
    <property type="match status" value="1"/>
</dbReference>
<feature type="region of interest" description="Disordered" evidence="1">
    <location>
        <begin position="1"/>
        <end position="21"/>
    </location>
</feature>
<accession>A0A2P7SFB3</accession>
<dbReference type="Gene3D" id="1.10.8.60">
    <property type="match status" value="1"/>
</dbReference>
<comment type="caution">
    <text evidence="3">The sequence shown here is derived from an EMBL/GenBank/DDBJ whole genome shotgun (WGS) entry which is preliminary data.</text>
</comment>
<dbReference type="InterPro" id="IPR027417">
    <property type="entry name" value="P-loop_NTPase"/>
</dbReference>
<dbReference type="EMBL" id="PXYL01000004">
    <property type="protein sequence ID" value="PSJ61196.1"/>
    <property type="molecule type" value="Genomic_DNA"/>
</dbReference>
<dbReference type="GO" id="GO:0005886">
    <property type="term" value="C:plasma membrane"/>
    <property type="evidence" value="ECO:0007669"/>
    <property type="project" value="TreeGrafter"/>
</dbReference>
<keyword evidence="4" id="KW-1185">Reference proteome</keyword>
<protein>
    <recommendedName>
        <fullName evidence="2">Hda lid domain-containing protein</fullName>
    </recommendedName>
</protein>
<feature type="domain" description="Hda lid" evidence="2">
    <location>
        <begin position="170"/>
        <end position="217"/>
    </location>
</feature>
<dbReference type="GO" id="GO:0003688">
    <property type="term" value="F:DNA replication origin binding"/>
    <property type="evidence" value="ECO:0007669"/>
    <property type="project" value="TreeGrafter"/>
</dbReference>
<dbReference type="SUPFAM" id="SSF52540">
    <property type="entry name" value="P-loop containing nucleoside triphosphate hydrolases"/>
    <property type="match status" value="1"/>
</dbReference>
<evidence type="ECO:0000313" key="4">
    <source>
        <dbReference type="Proteomes" id="UP000240653"/>
    </source>
</evidence>
<gene>
    <name evidence="3" type="ORF">C7I85_08905</name>
</gene>
<reference evidence="3 4" key="1">
    <citation type="submission" date="2018-03" db="EMBL/GenBank/DDBJ databases">
        <title>The draft genome of Mesorhizobium soli JCM 19897.</title>
        <authorList>
            <person name="Li L."/>
            <person name="Liu L."/>
            <person name="Liang L."/>
            <person name="Wang T."/>
            <person name="Zhang X."/>
        </authorList>
    </citation>
    <scope>NUCLEOTIDE SEQUENCE [LARGE SCALE GENOMIC DNA]</scope>
    <source>
        <strain evidence="3 4">JCM 19897</strain>
    </source>
</reference>
<evidence type="ECO:0000256" key="1">
    <source>
        <dbReference type="SAM" id="MobiDB-lite"/>
    </source>
</evidence>
<evidence type="ECO:0000313" key="3">
    <source>
        <dbReference type="EMBL" id="PSJ61196.1"/>
    </source>
</evidence>
<proteinExistence type="predicted"/>
<evidence type="ECO:0000259" key="2">
    <source>
        <dbReference type="Pfam" id="PF22688"/>
    </source>
</evidence>
<dbReference type="Pfam" id="PF22688">
    <property type="entry name" value="Hda_lid"/>
    <property type="match status" value="1"/>
</dbReference>
<dbReference type="GO" id="GO:0006270">
    <property type="term" value="P:DNA replication initiation"/>
    <property type="evidence" value="ECO:0007669"/>
    <property type="project" value="TreeGrafter"/>
</dbReference>